<gene>
    <name evidence="2" type="ORF">PUN28_011557</name>
</gene>
<evidence type="ECO:0000313" key="3">
    <source>
        <dbReference type="Proteomes" id="UP001430953"/>
    </source>
</evidence>
<dbReference type="AlphaFoldDB" id="A0AAW2FHW3"/>
<keyword evidence="3" id="KW-1185">Reference proteome</keyword>
<dbReference type="EMBL" id="JADYXP020000011">
    <property type="protein sequence ID" value="KAL0114371.1"/>
    <property type="molecule type" value="Genomic_DNA"/>
</dbReference>
<sequence>MAERRSTGKTKRKSEDEKPSANVLQFFASSPILRHLSWRDKYETLMANEEARTCTFIAHLFRALARPFKKKKKEKGGKGKELQPLSSCLLFPSRKI</sequence>
<name>A0AAW2FHW3_9HYME</name>
<organism evidence="2 3">
    <name type="scientific">Cardiocondyla obscurior</name>
    <dbReference type="NCBI Taxonomy" id="286306"/>
    <lineage>
        <taxon>Eukaryota</taxon>
        <taxon>Metazoa</taxon>
        <taxon>Ecdysozoa</taxon>
        <taxon>Arthropoda</taxon>
        <taxon>Hexapoda</taxon>
        <taxon>Insecta</taxon>
        <taxon>Pterygota</taxon>
        <taxon>Neoptera</taxon>
        <taxon>Endopterygota</taxon>
        <taxon>Hymenoptera</taxon>
        <taxon>Apocrita</taxon>
        <taxon>Aculeata</taxon>
        <taxon>Formicoidea</taxon>
        <taxon>Formicidae</taxon>
        <taxon>Myrmicinae</taxon>
        <taxon>Cardiocondyla</taxon>
    </lineage>
</organism>
<protein>
    <submittedName>
        <fullName evidence="2">Uncharacterized protein</fullName>
    </submittedName>
</protein>
<evidence type="ECO:0000313" key="2">
    <source>
        <dbReference type="EMBL" id="KAL0114371.1"/>
    </source>
</evidence>
<feature type="region of interest" description="Disordered" evidence="1">
    <location>
        <begin position="1"/>
        <end position="20"/>
    </location>
</feature>
<evidence type="ECO:0000256" key="1">
    <source>
        <dbReference type="SAM" id="MobiDB-lite"/>
    </source>
</evidence>
<reference evidence="2 3" key="1">
    <citation type="submission" date="2023-03" db="EMBL/GenBank/DDBJ databases">
        <title>High recombination rates correlate with genetic variation in Cardiocondyla obscurior ants.</title>
        <authorList>
            <person name="Errbii M."/>
        </authorList>
    </citation>
    <scope>NUCLEOTIDE SEQUENCE [LARGE SCALE GENOMIC DNA]</scope>
    <source>
        <strain evidence="2">Alpha-2009</strain>
        <tissue evidence="2">Whole body</tissue>
    </source>
</reference>
<dbReference type="Proteomes" id="UP001430953">
    <property type="component" value="Unassembled WGS sequence"/>
</dbReference>
<proteinExistence type="predicted"/>
<accession>A0AAW2FHW3</accession>
<comment type="caution">
    <text evidence="2">The sequence shown here is derived from an EMBL/GenBank/DDBJ whole genome shotgun (WGS) entry which is preliminary data.</text>
</comment>